<organism evidence="2 3">
    <name type="scientific">Phyllobacterium endophyticum</name>
    <dbReference type="NCBI Taxonomy" id="1149773"/>
    <lineage>
        <taxon>Bacteria</taxon>
        <taxon>Pseudomonadati</taxon>
        <taxon>Pseudomonadota</taxon>
        <taxon>Alphaproteobacteria</taxon>
        <taxon>Hyphomicrobiales</taxon>
        <taxon>Phyllobacteriaceae</taxon>
        <taxon>Phyllobacterium</taxon>
    </lineage>
</organism>
<sequence>MATVYNEQRKLTATWLNGLSVALWAVGGLAPLASSIYNANGPSALIVIGAAICVMAATALHLCARQTLKGLKP</sequence>
<keyword evidence="3" id="KW-1185">Reference proteome</keyword>
<evidence type="ECO:0000256" key="1">
    <source>
        <dbReference type="SAM" id="Phobius"/>
    </source>
</evidence>
<dbReference type="OrthoDB" id="7997654at2"/>
<comment type="caution">
    <text evidence="2">The sequence shown here is derived from an EMBL/GenBank/DDBJ whole genome shotgun (WGS) entry which is preliminary data.</text>
</comment>
<keyword evidence="1" id="KW-0472">Membrane</keyword>
<evidence type="ECO:0000313" key="3">
    <source>
        <dbReference type="Proteomes" id="UP000241158"/>
    </source>
</evidence>
<feature type="transmembrane region" description="Helical" evidence="1">
    <location>
        <begin position="43"/>
        <end position="64"/>
    </location>
</feature>
<reference evidence="3" key="1">
    <citation type="submission" date="2017-11" db="EMBL/GenBank/DDBJ databases">
        <authorList>
            <person name="Kuznetsova I."/>
            <person name="Sazanova A."/>
            <person name="Chirak E."/>
            <person name="Safronova V."/>
            <person name="Willems A."/>
        </authorList>
    </citation>
    <scope>NUCLEOTIDE SEQUENCE [LARGE SCALE GENOMIC DNA]</scope>
    <source>
        <strain evidence="3">PEPV15</strain>
    </source>
</reference>
<protein>
    <submittedName>
        <fullName evidence="2">Amino acid transporter</fullName>
    </submittedName>
</protein>
<dbReference type="EMBL" id="PGGN01000001">
    <property type="protein sequence ID" value="PSH60386.1"/>
    <property type="molecule type" value="Genomic_DNA"/>
</dbReference>
<proteinExistence type="predicted"/>
<keyword evidence="1" id="KW-0812">Transmembrane</keyword>
<feature type="transmembrane region" description="Helical" evidence="1">
    <location>
        <begin position="12"/>
        <end position="37"/>
    </location>
</feature>
<name>A0A2P7B1N3_9HYPH</name>
<gene>
    <name evidence="2" type="ORF">CU100_06800</name>
</gene>
<dbReference type="AlphaFoldDB" id="A0A2P7B1N3"/>
<accession>A0A2P7B1N3</accession>
<keyword evidence="1" id="KW-1133">Transmembrane helix</keyword>
<dbReference type="Proteomes" id="UP000241158">
    <property type="component" value="Unassembled WGS sequence"/>
</dbReference>
<evidence type="ECO:0000313" key="2">
    <source>
        <dbReference type="EMBL" id="PSH60386.1"/>
    </source>
</evidence>